<dbReference type="PROSITE" id="PS50011">
    <property type="entry name" value="PROTEIN_KINASE_DOM"/>
    <property type="match status" value="1"/>
</dbReference>
<dbReference type="SUPFAM" id="SSF56112">
    <property type="entry name" value="Protein kinase-like (PK-like)"/>
    <property type="match status" value="1"/>
</dbReference>
<comment type="caution">
    <text evidence="2">The sequence shown here is derived from an EMBL/GenBank/DDBJ whole genome shotgun (WGS) entry which is preliminary data.</text>
</comment>
<gene>
    <name evidence="2" type="ORF">L195_g039068</name>
</gene>
<dbReference type="Gene3D" id="1.10.510.10">
    <property type="entry name" value="Transferase(Phosphotransferase) domain 1"/>
    <property type="match status" value="1"/>
</dbReference>
<evidence type="ECO:0000313" key="3">
    <source>
        <dbReference type="Proteomes" id="UP000236291"/>
    </source>
</evidence>
<dbReference type="EMBL" id="ASHM01043210">
    <property type="protein sequence ID" value="PNX83031.1"/>
    <property type="molecule type" value="Genomic_DNA"/>
</dbReference>
<dbReference type="AlphaFoldDB" id="A0A2K3LWX5"/>
<keyword evidence="2" id="KW-0418">Kinase</keyword>
<feature type="domain" description="Protein kinase" evidence="1">
    <location>
        <begin position="1"/>
        <end position="108"/>
    </location>
</feature>
<organism evidence="2 3">
    <name type="scientific">Trifolium pratense</name>
    <name type="common">Red clover</name>
    <dbReference type="NCBI Taxonomy" id="57577"/>
    <lineage>
        <taxon>Eukaryota</taxon>
        <taxon>Viridiplantae</taxon>
        <taxon>Streptophyta</taxon>
        <taxon>Embryophyta</taxon>
        <taxon>Tracheophyta</taxon>
        <taxon>Spermatophyta</taxon>
        <taxon>Magnoliopsida</taxon>
        <taxon>eudicotyledons</taxon>
        <taxon>Gunneridae</taxon>
        <taxon>Pentapetalae</taxon>
        <taxon>rosids</taxon>
        <taxon>fabids</taxon>
        <taxon>Fabales</taxon>
        <taxon>Fabaceae</taxon>
        <taxon>Papilionoideae</taxon>
        <taxon>50 kb inversion clade</taxon>
        <taxon>NPAAA clade</taxon>
        <taxon>Hologalegina</taxon>
        <taxon>IRL clade</taxon>
        <taxon>Trifolieae</taxon>
        <taxon>Trifolium</taxon>
    </lineage>
</organism>
<sequence length="116" mass="13251">MIKFSGTYVYMAPEVIRCEPYNEKCDVYSFGVILNELLTGKHPYIETEYGPAKIAMEVVEGKLRPTLPSRDDGEPLAELIDLIRLCWDGNPSTRPSFDTISRILKSYTNRVLQFSK</sequence>
<keyword evidence="2" id="KW-0808">Transferase</keyword>
<dbReference type="Pfam" id="PF00069">
    <property type="entry name" value="Pkinase"/>
    <property type="match status" value="1"/>
</dbReference>
<dbReference type="GO" id="GO:0005524">
    <property type="term" value="F:ATP binding"/>
    <property type="evidence" value="ECO:0007669"/>
    <property type="project" value="InterPro"/>
</dbReference>
<dbReference type="InterPro" id="IPR000719">
    <property type="entry name" value="Prot_kinase_dom"/>
</dbReference>
<reference evidence="2 3" key="2">
    <citation type="journal article" date="2017" name="Front. Plant Sci.">
        <title>Gene Classification and Mining of Molecular Markers Useful in Red Clover (Trifolium pratense) Breeding.</title>
        <authorList>
            <person name="Istvanek J."/>
            <person name="Dluhosova J."/>
            <person name="Dluhos P."/>
            <person name="Patkova L."/>
            <person name="Nedelnik J."/>
            <person name="Repkova J."/>
        </authorList>
    </citation>
    <scope>NUCLEOTIDE SEQUENCE [LARGE SCALE GENOMIC DNA]</scope>
    <source>
        <strain evidence="3">cv. Tatra</strain>
        <tissue evidence="2">Young leaves</tissue>
    </source>
</reference>
<dbReference type="PANTHER" id="PTHR44329:SF11">
    <property type="entry name" value="OS09G0443600 PROTEIN"/>
    <property type="match status" value="1"/>
</dbReference>
<dbReference type="PANTHER" id="PTHR44329">
    <property type="entry name" value="SERINE/THREONINE-PROTEIN KINASE TNNI3K-RELATED"/>
    <property type="match status" value="1"/>
</dbReference>
<dbReference type="InterPro" id="IPR011009">
    <property type="entry name" value="Kinase-like_dom_sf"/>
</dbReference>
<dbReference type="Proteomes" id="UP000236291">
    <property type="component" value="Unassembled WGS sequence"/>
</dbReference>
<dbReference type="STRING" id="57577.A0A2K3LWX5"/>
<reference evidence="2 3" key="1">
    <citation type="journal article" date="2014" name="Am. J. Bot.">
        <title>Genome assembly and annotation for red clover (Trifolium pratense; Fabaceae).</title>
        <authorList>
            <person name="Istvanek J."/>
            <person name="Jaros M."/>
            <person name="Krenek A."/>
            <person name="Repkova J."/>
        </authorList>
    </citation>
    <scope>NUCLEOTIDE SEQUENCE [LARGE SCALE GENOMIC DNA]</scope>
    <source>
        <strain evidence="3">cv. Tatra</strain>
        <tissue evidence="2">Young leaves</tissue>
    </source>
</reference>
<evidence type="ECO:0000313" key="2">
    <source>
        <dbReference type="EMBL" id="PNX83031.1"/>
    </source>
</evidence>
<dbReference type="InterPro" id="IPR051681">
    <property type="entry name" value="Ser/Thr_Kinases-Pseudokinases"/>
</dbReference>
<name>A0A2K3LWX5_TRIPR</name>
<evidence type="ECO:0000259" key="1">
    <source>
        <dbReference type="PROSITE" id="PS50011"/>
    </source>
</evidence>
<accession>A0A2K3LWX5</accession>
<protein>
    <submittedName>
        <fullName evidence="2">Serine/threonine-protein kinase CTR1-like protein</fullName>
    </submittedName>
</protein>
<proteinExistence type="predicted"/>
<dbReference type="GO" id="GO:0004674">
    <property type="term" value="F:protein serine/threonine kinase activity"/>
    <property type="evidence" value="ECO:0007669"/>
    <property type="project" value="TreeGrafter"/>
</dbReference>